<dbReference type="OrthoDB" id="255727at2"/>
<keyword evidence="2 7" id="KW-0575">Peroxidase</keyword>
<dbReference type="CDD" id="cd08153">
    <property type="entry name" value="srpA_like"/>
    <property type="match status" value="1"/>
</dbReference>
<evidence type="ECO:0000313" key="12">
    <source>
        <dbReference type="EMBL" id="RPJ66724.1"/>
    </source>
</evidence>
<evidence type="ECO:0000256" key="1">
    <source>
        <dbReference type="ARBA" id="ARBA00005329"/>
    </source>
</evidence>
<accession>A0A3N5Z7N3</accession>
<comment type="similarity">
    <text evidence="1 7">Belongs to the catalase family.</text>
</comment>
<evidence type="ECO:0000259" key="11">
    <source>
        <dbReference type="SMART" id="SM01060"/>
    </source>
</evidence>
<dbReference type="PANTHER" id="PTHR11465:SF9">
    <property type="entry name" value="CATALASE"/>
    <property type="match status" value="1"/>
</dbReference>
<dbReference type="PROSITE" id="PS51402">
    <property type="entry name" value="CATALASE_3"/>
    <property type="match status" value="1"/>
</dbReference>
<dbReference type="GO" id="GO:0042744">
    <property type="term" value="P:hydrogen peroxide catabolic process"/>
    <property type="evidence" value="ECO:0007669"/>
    <property type="project" value="TreeGrafter"/>
</dbReference>
<evidence type="ECO:0000256" key="6">
    <source>
        <dbReference type="ARBA" id="ARBA00023004"/>
    </source>
</evidence>
<dbReference type="Proteomes" id="UP000275281">
    <property type="component" value="Unassembled WGS sequence"/>
</dbReference>
<dbReference type="GO" id="GO:0004096">
    <property type="term" value="F:catalase activity"/>
    <property type="evidence" value="ECO:0007669"/>
    <property type="project" value="InterPro"/>
</dbReference>
<organism evidence="12 13">
    <name type="scientific">Alteromonas sediminis</name>
    <dbReference type="NCBI Taxonomy" id="2259342"/>
    <lineage>
        <taxon>Bacteria</taxon>
        <taxon>Pseudomonadati</taxon>
        <taxon>Pseudomonadota</taxon>
        <taxon>Gammaproteobacteria</taxon>
        <taxon>Alteromonadales</taxon>
        <taxon>Alteromonadaceae</taxon>
        <taxon>Alteromonas/Salinimonas group</taxon>
        <taxon>Alteromonas</taxon>
    </lineage>
</organism>
<proteinExistence type="inferred from homology"/>
<gene>
    <name evidence="12" type="ORF">DRW07_11655</name>
</gene>
<dbReference type="AlphaFoldDB" id="A0A3N5Z7N3"/>
<dbReference type="InterPro" id="IPR020835">
    <property type="entry name" value="Catalase_sf"/>
</dbReference>
<feature type="chain" id="PRO_5018332840" description="Catalase-related peroxidase" evidence="10">
    <location>
        <begin position="25"/>
        <end position="327"/>
    </location>
</feature>
<keyword evidence="6 7" id="KW-0408">Iron</keyword>
<dbReference type="Gene3D" id="1.20.1280.120">
    <property type="match status" value="1"/>
</dbReference>
<dbReference type="GO" id="GO:0046872">
    <property type="term" value="F:metal ion binding"/>
    <property type="evidence" value="ECO:0007669"/>
    <property type="project" value="UniProtKB-KW"/>
</dbReference>
<keyword evidence="3 7" id="KW-0349">Heme</keyword>
<dbReference type="PIRSF" id="PIRSF000296">
    <property type="entry name" value="SrpA"/>
    <property type="match status" value="1"/>
</dbReference>
<evidence type="ECO:0000256" key="3">
    <source>
        <dbReference type="ARBA" id="ARBA00022617"/>
    </source>
</evidence>
<feature type="active site" evidence="8">
    <location>
        <position position="51"/>
    </location>
</feature>
<feature type="signal peptide" evidence="10">
    <location>
        <begin position="1"/>
        <end position="24"/>
    </location>
</feature>
<dbReference type="SUPFAM" id="SSF56634">
    <property type="entry name" value="Heme-dependent catalase-like"/>
    <property type="match status" value="1"/>
</dbReference>
<feature type="domain" description="Catalase core" evidence="11">
    <location>
        <begin position="15"/>
        <end position="327"/>
    </location>
</feature>
<evidence type="ECO:0000256" key="9">
    <source>
        <dbReference type="PIRSR" id="PIRSR000296-2"/>
    </source>
</evidence>
<evidence type="ECO:0000256" key="2">
    <source>
        <dbReference type="ARBA" id="ARBA00022559"/>
    </source>
</evidence>
<comment type="function">
    <text evidence="7">Has an organic peroxide-dependent peroxidase activity.</text>
</comment>
<dbReference type="EC" id="1.11.1.-" evidence="7"/>
<keyword evidence="5 7" id="KW-0560">Oxidoreductase</keyword>
<evidence type="ECO:0000313" key="13">
    <source>
        <dbReference type="Proteomes" id="UP000275281"/>
    </source>
</evidence>
<reference evidence="12 13" key="1">
    <citation type="submission" date="2018-11" db="EMBL/GenBank/DDBJ databases">
        <authorList>
            <person name="Ye M.-Q."/>
            <person name="Du Z.-J."/>
        </authorList>
    </citation>
    <scope>NUCLEOTIDE SEQUENCE [LARGE SCALE GENOMIC DNA]</scope>
    <source>
        <strain evidence="12 13">U0105</strain>
    </source>
</reference>
<dbReference type="GO" id="GO:0042542">
    <property type="term" value="P:response to hydrogen peroxide"/>
    <property type="evidence" value="ECO:0007669"/>
    <property type="project" value="TreeGrafter"/>
</dbReference>
<name>A0A3N5Z7N3_9ALTE</name>
<dbReference type="InterPro" id="IPR018028">
    <property type="entry name" value="Catalase"/>
</dbReference>
<evidence type="ECO:0000256" key="8">
    <source>
        <dbReference type="PIRSR" id="PIRSR000296-1"/>
    </source>
</evidence>
<feature type="binding site" description="axial binding residue" evidence="9">
    <location>
        <position position="316"/>
    </location>
    <ligand>
        <name>heme</name>
        <dbReference type="ChEBI" id="CHEBI:30413"/>
    </ligand>
    <ligandPart>
        <name>Fe</name>
        <dbReference type="ChEBI" id="CHEBI:18248"/>
    </ligandPart>
</feature>
<dbReference type="SMART" id="SM01060">
    <property type="entry name" value="Catalase"/>
    <property type="match status" value="1"/>
</dbReference>
<dbReference type="PANTHER" id="PTHR11465">
    <property type="entry name" value="CATALASE"/>
    <property type="match status" value="1"/>
</dbReference>
<dbReference type="Pfam" id="PF00199">
    <property type="entry name" value="Catalase"/>
    <property type="match status" value="1"/>
</dbReference>
<dbReference type="PRINTS" id="PR00067">
    <property type="entry name" value="CATALASE"/>
</dbReference>
<dbReference type="GO" id="GO:0005737">
    <property type="term" value="C:cytoplasm"/>
    <property type="evidence" value="ECO:0007669"/>
    <property type="project" value="TreeGrafter"/>
</dbReference>
<keyword evidence="10" id="KW-0732">Signal</keyword>
<dbReference type="RefSeq" id="WP_124028081.1">
    <property type="nucleotide sequence ID" value="NZ_JBHRSN010000006.1"/>
</dbReference>
<keyword evidence="13" id="KW-1185">Reference proteome</keyword>
<dbReference type="InterPro" id="IPR024168">
    <property type="entry name" value="Catalase_SrpA-type_pred"/>
</dbReference>
<comment type="caution">
    <text evidence="12">The sequence shown here is derived from an EMBL/GenBank/DDBJ whole genome shotgun (WGS) entry which is preliminary data.</text>
</comment>
<keyword evidence="4 7" id="KW-0479">Metal-binding</keyword>
<evidence type="ECO:0000256" key="4">
    <source>
        <dbReference type="ARBA" id="ARBA00022723"/>
    </source>
</evidence>
<comment type="cofactor">
    <cofactor evidence="7">
        <name>heme</name>
        <dbReference type="ChEBI" id="CHEBI:30413"/>
    </cofactor>
</comment>
<evidence type="ECO:0000256" key="5">
    <source>
        <dbReference type="ARBA" id="ARBA00023002"/>
    </source>
</evidence>
<evidence type="ECO:0000256" key="7">
    <source>
        <dbReference type="PIRNR" id="PIRNR000296"/>
    </source>
</evidence>
<dbReference type="EMBL" id="RPOK01000003">
    <property type="protein sequence ID" value="RPJ66724.1"/>
    <property type="molecule type" value="Genomic_DNA"/>
</dbReference>
<protein>
    <recommendedName>
        <fullName evidence="7">Catalase-related peroxidase</fullName>
        <ecNumber evidence="7">1.11.1.-</ecNumber>
    </recommendedName>
</protein>
<sequence length="327" mass="35235">MRISAIAFAVASGVLLANTAPIHAEQRVQATDFIALFEKLSGKQPGERKAHATGVCASGRFEPNTKVDIFTNAPLLSNGNLPATIRFSLGGGNPAADERVPGTRGMGVQISLPDGTRHMFTGNNFPVFAGKDPDTFFGFLSTLLPDENGNRDPQKTMEFVKNNPSVQANLAWNQQAKTASSYGNTEFFGLHTFFYNGNNDQVMFRWHITPDLGVKTLDAEQANAMSNPFLADRLAEQLNDGTVSYTLSAIIGEDGDAVIDPSVQWPEDRKKVVLGKLVLEQSGGDGCTPVNFDPNIMSAGFSPSDDPVLKMRSLAYAVSFGKRLSGQ</sequence>
<dbReference type="Gene3D" id="2.40.180.10">
    <property type="entry name" value="Catalase core domain"/>
    <property type="match status" value="1"/>
</dbReference>
<evidence type="ECO:0000256" key="10">
    <source>
        <dbReference type="SAM" id="SignalP"/>
    </source>
</evidence>
<dbReference type="InterPro" id="IPR011614">
    <property type="entry name" value="Catalase_core"/>
</dbReference>
<dbReference type="GO" id="GO:0020037">
    <property type="term" value="F:heme binding"/>
    <property type="evidence" value="ECO:0007669"/>
    <property type="project" value="InterPro"/>
</dbReference>